<dbReference type="EMBL" id="VWGP01000004">
    <property type="protein sequence ID" value="KAA4539641.1"/>
    <property type="molecule type" value="Genomic_DNA"/>
</dbReference>
<evidence type="ECO:0000259" key="1">
    <source>
        <dbReference type="Pfam" id="PF04230"/>
    </source>
</evidence>
<gene>
    <name evidence="2" type="ORF">F3B85_06480</name>
</gene>
<evidence type="ECO:0000313" key="2">
    <source>
        <dbReference type="EMBL" id="KAA4539641.1"/>
    </source>
</evidence>
<keyword evidence="2" id="KW-0808">Transferase</keyword>
<name>A0A5M5MDU0_BACOV</name>
<dbReference type="Pfam" id="PF04230">
    <property type="entry name" value="PS_pyruv_trans"/>
    <property type="match status" value="1"/>
</dbReference>
<dbReference type="Proteomes" id="UP000478493">
    <property type="component" value="Unassembled WGS sequence"/>
</dbReference>
<comment type="caution">
    <text evidence="2">The sequence shown here is derived from an EMBL/GenBank/DDBJ whole genome shotgun (WGS) entry which is preliminary data.</text>
</comment>
<accession>A0A5M5MDU0</accession>
<dbReference type="AlphaFoldDB" id="A0A5M5MDU0"/>
<dbReference type="RefSeq" id="WP_118032179.1">
    <property type="nucleotide sequence ID" value="NZ_CAKJZH010000002.1"/>
</dbReference>
<dbReference type="GO" id="GO:0016740">
    <property type="term" value="F:transferase activity"/>
    <property type="evidence" value="ECO:0007669"/>
    <property type="project" value="UniProtKB-KW"/>
</dbReference>
<sequence length="389" mass="45116">MKIGIVTYVKDDNYGEELQAFAIQYYLNSIGYDAEVIDLEKRVKDLSSSKDTIIPAILNRFKLYGCKAPLYILKKIIDVYKKKRYEKSNSACRAKLHKLFVDFFERYTKHSSKYYTLDEIRVTNDLPYDTYIAGSDQIWNYMHTDFLDVFFLEFAKKFGARRISYAASISVPKIPLDLRDTYKQLASNIEFLSVRELQGAKILQEVCNMKAEIVLDPTLLLSQKDWLNSVAINPIKDGRYVLVYTLSGSRYIKQLVMDISKKLDCSKIIFIFNNETIVYENGNEQKIIIGPSEWVGLISDAEYVVTDSFHGTAFSINFNKPFTTLVNPVSNMNSRVMSILEITRLKDRIIYDDGKNRMPDSLIIDYQEVNKIMNEWRKKSIDFIKKALS</sequence>
<proteinExistence type="predicted"/>
<organism evidence="2 3">
    <name type="scientific">Bacteroides ovatus</name>
    <dbReference type="NCBI Taxonomy" id="28116"/>
    <lineage>
        <taxon>Bacteria</taxon>
        <taxon>Pseudomonadati</taxon>
        <taxon>Bacteroidota</taxon>
        <taxon>Bacteroidia</taxon>
        <taxon>Bacteroidales</taxon>
        <taxon>Bacteroidaceae</taxon>
        <taxon>Bacteroides</taxon>
    </lineage>
</organism>
<dbReference type="InterPro" id="IPR007345">
    <property type="entry name" value="Polysacch_pyruvyl_Trfase"/>
</dbReference>
<protein>
    <submittedName>
        <fullName evidence="2">Polysaccharide pyruvyl transferase family protein</fullName>
    </submittedName>
</protein>
<evidence type="ECO:0000313" key="3">
    <source>
        <dbReference type="Proteomes" id="UP000478493"/>
    </source>
</evidence>
<reference evidence="2 3" key="1">
    <citation type="journal article" date="2019" name="Nat. Med.">
        <title>A library of human gut bacterial isolates paired with longitudinal multiomics data enables mechanistic microbiome research.</title>
        <authorList>
            <person name="Poyet M."/>
            <person name="Groussin M."/>
            <person name="Gibbons S.M."/>
            <person name="Avila-Pacheco J."/>
            <person name="Jiang X."/>
            <person name="Kearney S.M."/>
            <person name="Perrotta A.R."/>
            <person name="Berdy B."/>
            <person name="Zhao S."/>
            <person name="Lieberman T.D."/>
            <person name="Swanson P.K."/>
            <person name="Smith M."/>
            <person name="Roesemann S."/>
            <person name="Alexander J.E."/>
            <person name="Rich S.A."/>
            <person name="Livny J."/>
            <person name="Vlamakis H."/>
            <person name="Clish C."/>
            <person name="Bullock K."/>
            <person name="Deik A."/>
            <person name="Scott J."/>
            <person name="Pierce K.A."/>
            <person name="Xavier R.J."/>
            <person name="Alm E.J."/>
        </authorList>
    </citation>
    <scope>NUCLEOTIDE SEQUENCE [LARGE SCALE GENOMIC DNA]</scope>
    <source>
        <strain evidence="2 3">BIOML-A41</strain>
    </source>
</reference>
<feature type="domain" description="Polysaccharide pyruvyl transferase" evidence="1">
    <location>
        <begin position="13"/>
        <end position="326"/>
    </location>
</feature>